<feature type="region of interest" description="Disordered" evidence="14">
    <location>
        <begin position="87"/>
        <end position="110"/>
    </location>
</feature>
<dbReference type="OMA" id="HKTEFRP"/>
<dbReference type="FunCoup" id="A0A1U8BLI1">
    <property type="interactions" value="1489"/>
</dbReference>
<dbReference type="GO" id="GO:0047262">
    <property type="term" value="F:polygalacturonate 4-alpha-galacturonosyltransferase activity"/>
    <property type="evidence" value="ECO:0007669"/>
    <property type="project" value="InterPro"/>
</dbReference>
<organism evidence="15 16">
    <name type="scientific">Nelumbo nucifera</name>
    <name type="common">Sacred lotus</name>
    <dbReference type="NCBI Taxonomy" id="4432"/>
    <lineage>
        <taxon>Eukaryota</taxon>
        <taxon>Viridiplantae</taxon>
        <taxon>Streptophyta</taxon>
        <taxon>Embryophyta</taxon>
        <taxon>Tracheophyta</taxon>
        <taxon>Spermatophyta</taxon>
        <taxon>Magnoliopsida</taxon>
        <taxon>Proteales</taxon>
        <taxon>Nelumbonaceae</taxon>
        <taxon>Nelumbo</taxon>
    </lineage>
</organism>
<gene>
    <name evidence="16" type="primary">LOC104612435</name>
</gene>
<evidence type="ECO:0000256" key="2">
    <source>
        <dbReference type="ARBA" id="ARBA00004877"/>
    </source>
</evidence>
<feature type="compositionally biased region" description="Basic and acidic residues" evidence="14">
    <location>
        <begin position="87"/>
        <end position="97"/>
    </location>
</feature>
<name>A0A1U8BLI1_NELNU</name>
<keyword evidence="11" id="KW-0325">Glycoprotein</keyword>
<dbReference type="PANTHER" id="PTHR32116">
    <property type="entry name" value="GALACTURONOSYLTRANSFERASE 4-RELATED"/>
    <property type="match status" value="1"/>
</dbReference>
<keyword evidence="15" id="KW-1185">Reference proteome</keyword>
<dbReference type="KEGG" id="nnu:104612435"/>
<dbReference type="InterPro" id="IPR002495">
    <property type="entry name" value="Glyco_trans_8"/>
</dbReference>
<dbReference type="CDD" id="cd06429">
    <property type="entry name" value="GT8_like_1"/>
    <property type="match status" value="1"/>
</dbReference>
<dbReference type="RefSeq" id="XP_010278151.1">
    <property type="nucleotide sequence ID" value="XM_010279849.2"/>
</dbReference>
<dbReference type="InterPro" id="IPR029993">
    <property type="entry name" value="GAUT"/>
</dbReference>
<keyword evidence="5" id="KW-0808">Transferase</keyword>
<dbReference type="Pfam" id="PF25557">
    <property type="entry name" value="GAUT_1"/>
    <property type="match status" value="1"/>
</dbReference>
<dbReference type="InterPro" id="IPR029044">
    <property type="entry name" value="Nucleotide-diphossugar_trans"/>
</dbReference>
<dbReference type="OrthoDB" id="411524at2759"/>
<evidence type="ECO:0000256" key="7">
    <source>
        <dbReference type="ARBA" id="ARBA00022968"/>
    </source>
</evidence>
<evidence type="ECO:0000256" key="5">
    <source>
        <dbReference type="ARBA" id="ARBA00022679"/>
    </source>
</evidence>
<evidence type="ECO:0000256" key="10">
    <source>
        <dbReference type="ARBA" id="ARBA00023136"/>
    </source>
</evidence>
<sequence>MKQALRSQRIIILSFLSISVLVPIVIVSNRLKNFTASSAHREFVGDLSTIKYRSDVVRLHAVQQETGEGLKEPTLVVYKDGDFNSVDRRNSSDESKNSGHTRSSDFLLERNGTNIGHREEILEIKRQIVAPPTGRKGQSTQASVGRNPNVQSNIRRLPDEKIREMKNQVIRAKAFLNFAPPNSNTNLVKELKLRIKEVERAVGEATKDSDLSRSAVQRMRAMENSLLKASRIYTDCSAMATKLRAMTYNSDEQLRAHQNQATYLFQLAARTTPKGLHCLSMRLTADYFALQPAEQEFPNKQKLHDRDLYHYAVFSDNVLACSVVVNSIISAAVEPEKIVFHIVTDALNLPSITMWFLLNPPGKATIEVKNMDDFGWLSSTYGTVLKKQDSRDPRYTSALNHLRFYLPDVFPELNKIVLLDHDVVVHRDLSGLWSFDMKGKVNGAVETCREGEPSFRRMDMLIDFSDPIIAERFDSAACTWAFGMNVFDLLEWRRQNLTAVYHKYIQLGEMKQFWRAGSLPLGLVTFYNQTVALDQRWHLLGLGYDSGVGRSEIERAAVIHYDGNMKPWLETGIAKYKSYWNKHVKYKHPYLQLCNIH</sequence>
<dbReference type="eggNOG" id="ENOG502QT8Z">
    <property type="taxonomic scope" value="Eukaryota"/>
</dbReference>
<evidence type="ECO:0000256" key="12">
    <source>
        <dbReference type="ARBA" id="ARBA00023316"/>
    </source>
</evidence>
<evidence type="ECO:0000313" key="15">
    <source>
        <dbReference type="Proteomes" id="UP000189703"/>
    </source>
</evidence>
<keyword evidence="9 13" id="KW-0333">Golgi apparatus</keyword>
<dbReference type="GO" id="GO:0000139">
    <property type="term" value="C:Golgi membrane"/>
    <property type="evidence" value="ECO:0007669"/>
    <property type="project" value="UniProtKB-SubCell"/>
</dbReference>
<dbReference type="GO" id="GO:0045489">
    <property type="term" value="P:pectin biosynthetic process"/>
    <property type="evidence" value="ECO:0007669"/>
    <property type="project" value="UniProtKB-UniPathway"/>
</dbReference>
<feature type="transmembrane region" description="Helical" evidence="13">
    <location>
        <begin position="12"/>
        <end position="31"/>
    </location>
</feature>
<evidence type="ECO:0000256" key="1">
    <source>
        <dbReference type="ARBA" id="ARBA00004323"/>
    </source>
</evidence>
<dbReference type="FunFam" id="3.90.550.10:FF:000056">
    <property type="entry name" value="Hexosyltransferase"/>
    <property type="match status" value="1"/>
</dbReference>
<evidence type="ECO:0000256" key="14">
    <source>
        <dbReference type="SAM" id="MobiDB-lite"/>
    </source>
</evidence>
<keyword evidence="8 13" id="KW-1133">Transmembrane helix</keyword>
<dbReference type="EC" id="2.4.1.-" evidence="13"/>
<comment type="similarity">
    <text evidence="3 13">Belongs to the glycosyltransferase 8 family.</text>
</comment>
<evidence type="ECO:0000256" key="9">
    <source>
        <dbReference type="ARBA" id="ARBA00023034"/>
    </source>
</evidence>
<dbReference type="Proteomes" id="UP000189703">
    <property type="component" value="Unplaced"/>
</dbReference>
<dbReference type="Gene3D" id="3.90.550.10">
    <property type="entry name" value="Spore Coat Polysaccharide Biosynthesis Protein SpsA, Chain A"/>
    <property type="match status" value="1"/>
</dbReference>
<evidence type="ECO:0000256" key="4">
    <source>
        <dbReference type="ARBA" id="ARBA00022676"/>
    </source>
</evidence>
<comment type="subcellular location">
    <subcellularLocation>
        <location evidence="1 13">Golgi apparatus membrane</location>
        <topology evidence="1 13">Single-pass type II membrane protein</topology>
    </subcellularLocation>
</comment>
<dbReference type="InParanoid" id="A0A1U8BLI1"/>
<dbReference type="GO" id="GO:0071555">
    <property type="term" value="P:cell wall organization"/>
    <property type="evidence" value="ECO:0007669"/>
    <property type="project" value="UniProtKB-KW"/>
</dbReference>
<dbReference type="AlphaFoldDB" id="A0A1U8BLI1"/>
<keyword evidence="12 13" id="KW-0961">Cell wall biogenesis/degradation</keyword>
<keyword evidence="4 13" id="KW-0328">Glycosyltransferase</keyword>
<evidence type="ECO:0000256" key="13">
    <source>
        <dbReference type="RuleBase" id="RU362027"/>
    </source>
</evidence>
<keyword evidence="7" id="KW-0735">Signal-anchor</keyword>
<evidence type="ECO:0000256" key="11">
    <source>
        <dbReference type="ARBA" id="ARBA00023180"/>
    </source>
</evidence>
<evidence type="ECO:0000313" key="16">
    <source>
        <dbReference type="RefSeq" id="XP_010278151.1"/>
    </source>
</evidence>
<feature type="compositionally biased region" description="Polar residues" evidence="14">
    <location>
        <begin position="136"/>
        <end position="151"/>
    </location>
</feature>
<accession>A0A1U8BLI1</accession>
<dbReference type="PANTHER" id="PTHR32116:SF0">
    <property type="entry name" value="GALACTURONOSYLTRANSFERASE 6-RELATED"/>
    <property type="match status" value="1"/>
</dbReference>
<dbReference type="UniPathway" id="UPA00845"/>
<keyword evidence="10 13" id="KW-0472">Membrane</keyword>
<feature type="region of interest" description="Disordered" evidence="14">
    <location>
        <begin position="127"/>
        <end position="151"/>
    </location>
</feature>
<dbReference type="SUPFAM" id="SSF53448">
    <property type="entry name" value="Nucleotide-diphospho-sugar transferases"/>
    <property type="match status" value="1"/>
</dbReference>
<proteinExistence type="inferred from homology"/>
<dbReference type="STRING" id="4432.A0A1U8BLI1"/>
<evidence type="ECO:0000256" key="6">
    <source>
        <dbReference type="ARBA" id="ARBA00022692"/>
    </source>
</evidence>
<keyword evidence="6 13" id="KW-0812">Transmembrane</keyword>
<dbReference type="Pfam" id="PF01501">
    <property type="entry name" value="Glyco_transf_8"/>
    <property type="match status" value="1"/>
</dbReference>
<protein>
    <recommendedName>
        <fullName evidence="13">Hexosyltransferase</fullName>
        <ecNumber evidence="13">2.4.1.-</ecNumber>
    </recommendedName>
</protein>
<comment type="pathway">
    <text evidence="2 13">Glycan metabolism; pectin biosynthesis.</text>
</comment>
<evidence type="ECO:0000256" key="3">
    <source>
        <dbReference type="ARBA" id="ARBA00006351"/>
    </source>
</evidence>
<evidence type="ECO:0000256" key="8">
    <source>
        <dbReference type="ARBA" id="ARBA00022989"/>
    </source>
</evidence>
<dbReference type="GeneID" id="104612435"/>
<reference evidence="16" key="1">
    <citation type="submission" date="2025-08" db="UniProtKB">
        <authorList>
            <consortium name="RefSeq"/>
        </authorList>
    </citation>
    <scope>IDENTIFICATION</scope>
</reference>